<comment type="caution">
    <text evidence="1">The sequence shown here is derived from an EMBL/GenBank/DDBJ whole genome shotgun (WGS) entry which is preliminary data.</text>
</comment>
<reference evidence="1 2" key="1">
    <citation type="journal article" date="2023" name="Science">
        <title>Complex scaffold remodeling in plant triterpene biosynthesis.</title>
        <authorList>
            <person name="De La Pena R."/>
            <person name="Hodgson H."/>
            <person name="Liu J.C."/>
            <person name="Stephenson M.J."/>
            <person name="Martin A.C."/>
            <person name="Owen C."/>
            <person name="Harkess A."/>
            <person name="Leebens-Mack J."/>
            <person name="Jimenez L.E."/>
            <person name="Osbourn A."/>
            <person name="Sattely E.S."/>
        </authorList>
    </citation>
    <scope>NUCLEOTIDE SEQUENCE [LARGE SCALE GENOMIC DNA]</scope>
    <source>
        <strain evidence="2">cv. JPN11</strain>
        <tissue evidence="1">Leaf</tissue>
    </source>
</reference>
<protein>
    <submittedName>
        <fullName evidence="1">Uncharacterized protein</fullName>
    </submittedName>
</protein>
<gene>
    <name evidence="1" type="ORF">OWV82_023700</name>
</gene>
<dbReference type="Proteomes" id="UP001164539">
    <property type="component" value="Chromosome 13"/>
</dbReference>
<proteinExistence type="predicted"/>
<accession>A0ACC1WXY7</accession>
<organism evidence="1 2">
    <name type="scientific">Melia azedarach</name>
    <name type="common">Chinaberry tree</name>
    <dbReference type="NCBI Taxonomy" id="155640"/>
    <lineage>
        <taxon>Eukaryota</taxon>
        <taxon>Viridiplantae</taxon>
        <taxon>Streptophyta</taxon>
        <taxon>Embryophyta</taxon>
        <taxon>Tracheophyta</taxon>
        <taxon>Spermatophyta</taxon>
        <taxon>Magnoliopsida</taxon>
        <taxon>eudicotyledons</taxon>
        <taxon>Gunneridae</taxon>
        <taxon>Pentapetalae</taxon>
        <taxon>rosids</taxon>
        <taxon>malvids</taxon>
        <taxon>Sapindales</taxon>
        <taxon>Meliaceae</taxon>
        <taxon>Melia</taxon>
    </lineage>
</organism>
<evidence type="ECO:0000313" key="1">
    <source>
        <dbReference type="EMBL" id="KAJ4703862.1"/>
    </source>
</evidence>
<sequence length="281" mass="31307">MESALCLSFCPCPSPANSPRIPSTMSVKHATKLRSSRHSSISLSSSSTHHPRRQIVSHVICAHDKSSLPPEDRKRKEENKIVKGTVGASLVLACALGVMSCSSNMNPIALAGPKEVYQKAPSMSVFAHPVGGRHALNSFLDVSLKLASSKPEPFYWPRYTVPPGPSMADVNAIKMEALRQMKSGKPEIAVNLLRKVYEDCKNEPEPAYNVEMALVEILIYQGKYNEALNCNCLQDYQRIPSDGRFPLYKAIICTMLNMGEAKKWWEEFAETIEEEIDPRHY</sequence>
<dbReference type="EMBL" id="CM051406">
    <property type="protein sequence ID" value="KAJ4703862.1"/>
    <property type="molecule type" value="Genomic_DNA"/>
</dbReference>
<name>A0ACC1WXY7_MELAZ</name>
<evidence type="ECO:0000313" key="2">
    <source>
        <dbReference type="Proteomes" id="UP001164539"/>
    </source>
</evidence>
<keyword evidence="2" id="KW-1185">Reference proteome</keyword>